<reference evidence="8" key="1">
    <citation type="submission" date="2016-04" db="EMBL/GenBank/DDBJ databases">
        <authorList>
            <person name="Nguyen H.D."/>
            <person name="Kesanakurti P."/>
            <person name="Cullis J."/>
            <person name="Levesque C.A."/>
            <person name="Hambleton S."/>
        </authorList>
    </citation>
    <scope>NUCLEOTIDE SEQUENCE</scope>
    <source>
        <strain evidence="8">DAOMC 238032</strain>
    </source>
</reference>
<dbReference type="AlphaFoldDB" id="A0A177UHZ1"/>
<gene>
    <name evidence="8" type="ORF">A4X03_0g2188</name>
</gene>
<evidence type="ECO:0000256" key="2">
    <source>
        <dbReference type="ARBA" id="ARBA00023015"/>
    </source>
</evidence>
<dbReference type="Gene3D" id="1.10.20.10">
    <property type="entry name" value="Histone, subunit A"/>
    <property type="match status" value="1"/>
</dbReference>
<dbReference type="Proteomes" id="UP000077671">
    <property type="component" value="Unassembled WGS sequence"/>
</dbReference>
<dbReference type="PANTHER" id="PTHR11380:SF5">
    <property type="entry name" value="TRANSCRIPTION INITIATION FACTOR TFIID SUBUNIT 13"/>
    <property type="match status" value="1"/>
</dbReference>
<reference evidence="8" key="2">
    <citation type="journal article" date="2019" name="IMA Fungus">
        <title>Genome sequencing and comparison of five Tilletia species to identify candidate genes for the detection of regulated species infecting wheat.</title>
        <authorList>
            <person name="Nguyen H.D.T."/>
            <person name="Sultana T."/>
            <person name="Kesanakurti P."/>
            <person name="Hambleton S."/>
        </authorList>
    </citation>
    <scope>NUCLEOTIDE SEQUENCE</scope>
    <source>
        <strain evidence="8">DAOMC 238032</strain>
    </source>
</reference>
<evidence type="ECO:0000313" key="9">
    <source>
        <dbReference type="Proteomes" id="UP000077671"/>
    </source>
</evidence>
<comment type="subcellular location">
    <subcellularLocation>
        <location evidence="1">Nucleus</location>
    </subcellularLocation>
</comment>
<evidence type="ECO:0000256" key="6">
    <source>
        <dbReference type="ARBA" id="ARBA00040136"/>
    </source>
</evidence>
<feature type="region of interest" description="Disordered" evidence="7">
    <location>
        <begin position="1"/>
        <end position="75"/>
    </location>
</feature>
<sequence>MAPSANHAARYPRAQFAADLPPRGAGTAGAGYPASSGASGSGSGSGSGAGAGAGRGGDRGTDEPETKRGRKAFSHRGLFARDVRALLYAYGDSPHADPASVDLLEDLTADFLTDLCHRARPSAYALPQGPGMRALVPVSEISTGAELHPAAISALASSSTPQPQPQPQNQAQTQSQIYAPLPAHVAGHPYYTRARIKVDDLKHALRKDGKKYARVEELLFLDKVIKEAKRQMDVDVEAVAAVGGSGSGGAS</sequence>
<dbReference type="GO" id="GO:0005669">
    <property type="term" value="C:transcription factor TFIID complex"/>
    <property type="evidence" value="ECO:0007669"/>
    <property type="project" value="TreeGrafter"/>
</dbReference>
<dbReference type="PANTHER" id="PTHR11380">
    <property type="entry name" value="TRANSCRIPTION INITIATION FACTOR TFIID/SUPT3-RELATED"/>
    <property type="match status" value="1"/>
</dbReference>
<dbReference type="GO" id="GO:0046982">
    <property type="term" value="F:protein heterodimerization activity"/>
    <property type="evidence" value="ECO:0007669"/>
    <property type="project" value="InterPro"/>
</dbReference>
<comment type="caution">
    <text evidence="8">The sequence shown here is derived from an EMBL/GenBank/DDBJ whole genome shotgun (WGS) entry which is preliminary data.</text>
</comment>
<name>A0A177UHZ1_9BASI</name>
<feature type="region of interest" description="Disordered" evidence="7">
    <location>
        <begin position="155"/>
        <end position="174"/>
    </location>
</feature>
<protein>
    <recommendedName>
        <fullName evidence="6">Transcription initiation factor TFIID subunit 13</fullName>
    </recommendedName>
</protein>
<evidence type="ECO:0000256" key="4">
    <source>
        <dbReference type="ARBA" id="ARBA00023242"/>
    </source>
</evidence>
<evidence type="ECO:0000256" key="1">
    <source>
        <dbReference type="ARBA" id="ARBA00004123"/>
    </source>
</evidence>
<feature type="compositionally biased region" description="Low complexity" evidence="7">
    <location>
        <begin position="156"/>
        <end position="174"/>
    </location>
</feature>
<evidence type="ECO:0000256" key="3">
    <source>
        <dbReference type="ARBA" id="ARBA00023163"/>
    </source>
</evidence>
<dbReference type="InterPro" id="IPR003195">
    <property type="entry name" value="TFIID_TAF13"/>
</dbReference>
<comment type="similarity">
    <text evidence="5">Belongs to the TAF13 family.</text>
</comment>
<evidence type="ECO:0000313" key="8">
    <source>
        <dbReference type="EMBL" id="KAE8262776.1"/>
    </source>
</evidence>
<dbReference type="InterPro" id="IPR009072">
    <property type="entry name" value="Histone-fold"/>
</dbReference>
<evidence type="ECO:0000256" key="7">
    <source>
        <dbReference type="SAM" id="MobiDB-lite"/>
    </source>
</evidence>
<keyword evidence="4" id="KW-0539">Nucleus</keyword>
<dbReference type="EMBL" id="LWDD02000202">
    <property type="protein sequence ID" value="KAE8262776.1"/>
    <property type="molecule type" value="Genomic_DNA"/>
</dbReference>
<accession>A0A177UHZ1</accession>
<feature type="compositionally biased region" description="Basic and acidic residues" evidence="7">
    <location>
        <begin position="56"/>
        <end position="67"/>
    </location>
</feature>
<keyword evidence="2" id="KW-0805">Transcription regulation</keyword>
<proteinExistence type="inferred from homology"/>
<feature type="compositionally biased region" description="Gly residues" evidence="7">
    <location>
        <begin position="39"/>
        <end position="55"/>
    </location>
</feature>
<evidence type="ECO:0000256" key="5">
    <source>
        <dbReference type="ARBA" id="ARBA00038392"/>
    </source>
</evidence>
<keyword evidence="3" id="KW-0804">Transcription</keyword>
<dbReference type="GO" id="GO:0051123">
    <property type="term" value="P:RNA polymerase II preinitiation complex assembly"/>
    <property type="evidence" value="ECO:0007669"/>
    <property type="project" value="TreeGrafter"/>
</dbReference>
<dbReference type="SUPFAM" id="SSF47113">
    <property type="entry name" value="Histone-fold"/>
    <property type="match status" value="1"/>
</dbReference>
<organism evidence="8 9">
    <name type="scientific">Tilletia caries</name>
    <name type="common">wheat bunt fungus</name>
    <dbReference type="NCBI Taxonomy" id="13290"/>
    <lineage>
        <taxon>Eukaryota</taxon>
        <taxon>Fungi</taxon>
        <taxon>Dikarya</taxon>
        <taxon>Basidiomycota</taxon>
        <taxon>Ustilaginomycotina</taxon>
        <taxon>Exobasidiomycetes</taxon>
        <taxon>Tilletiales</taxon>
        <taxon>Tilletiaceae</taxon>
        <taxon>Tilletia</taxon>
    </lineage>
</organism>
<dbReference type="Pfam" id="PF02269">
    <property type="entry name" value="TFIID-18kDa"/>
    <property type="match status" value="2"/>
</dbReference>